<comment type="caution">
    <text evidence="2">The sequence shown here is derived from an EMBL/GenBank/DDBJ whole genome shotgun (WGS) entry which is preliminary data.</text>
</comment>
<feature type="chain" id="PRO_5044383774" evidence="1">
    <location>
        <begin position="20"/>
        <end position="105"/>
    </location>
</feature>
<protein>
    <submittedName>
        <fullName evidence="2">TRL-like family protein</fullName>
    </submittedName>
</protein>
<proteinExistence type="predicted"/>
<gene>
    <name evidence="2" type="ORF">EHQ30_07755</name>
</gene>
<evidence type="ECO:0000256" key="1">
    <source>
        <dbReference type="SAM" id="SignalP"/>
    </source>
</evidence>
<dbReference type="EMBL" id="RQFP01000001">
    <property type="protein sequence ID" value="TGK96488.1"/>
    <property type="molecule type" value="Genomic_DNA"/>
</dbReference>
<keyword evidence="1" id="KW-0732">Signal</keyword>
<evidence type="ECO:0000313" key="2">
    <source>
        <dbReference type="EMBL" id="TGK96488.1"/>
    </source>
</evidence>
<sequence length="105" mass="11075">MKMKLVFVSLLSVFLFANCAVGPTHGLVFSSTKFAGTFNPENNVKATKEAKGCQLTILHLISVGDAGAGLIANKNGISKIATIDHSSLSILTGLFRNYCTIVTGE</sequence>
<accession>A0A2M9Y4A6</accession>
<dbReference type="Proteomes" id="UP000297891">
    <property type="component" value="Unassembled WGS sequence"/>
</dbReference>
<name>A0A2M9Y4A6_9LEPT</name>
<organism evidence="2 3">
    <name type="scientific">Leptospira brenneri</name>
    <dbReference type="NCBI Taxonomy" id="2023182"/>
    <lineage>
        <taxon>Bacteria</taxon>
        <taxon>Pseudomonadati</taxon>
        <taxon>Spirochaetota</taxon>
        <taxon>Spirochaetia</taxon>
        <taxon>Leptospirales</taxon>
        <taxon>Leptospiraceae</taxon>
        <taxon>Leptospira</taxon>
    </lineage>
</organism>
<dbReference type="Pfam" id="PF13146">
    <property type="entry name" value="TRL"/>
    <property type="match status" value="1"/>
</dbReference>
<evidence type="ECO:0000313" key="3">
    <source>
        <dbReference type="Proteomes" id="UP000297891"/>
    </source>
</evidence>
<dbReference type="AlphaFoldDB" id="A0A2M9Y4A6"/>
<keyword evidence="3" id="KW-1185">Reference proteome</keyword>
<dbReference type="InterPro" id="IPR025113">
    <property type="entry name" value="TRL-like"/>
</dbReference>
<feature type="signal peptide" evidence="1">
    <location>
        <begin position="1"/>
        <end position="19"/>
    </location>
</feature>
<dbReference type="OrthoDB" id="331113at2"/>
<reference evidence="2" key="1">
    <citation type="journal article" date="2019" name="PLoS Negl. Trop. Dis.">
        <title>Revisiting the worldwide diversity of Leptospira species in the environment.</title>
        <authorList>
            <person name="Vincent A.T."/>
            <person name="Schiettekatte O."/>
            <person name="Bourhy P."/>
            <person name="Veyrier F.J."/>
            <person name="Picardeau M."/>
        </authorList>
    </citation>
    <scope>NUCLEOTIDE SEQUENCE [LARGE SCALE GENOMIC DNA]</scope>
    <source>
        <strain evidence="2">201800277</strain>
    </source>
</reference>
<dbReference type="RefSeq" id="WP_100789669.1">
    <property type="nucleotide sequence ID" value="NZ_NPDQ01000002.1"/>
</dbReference>